<reference evidence="4 5" key="1">
    <citation type="submission" date="2016-10" db="EMBL/GenBank/DDBJ databases">
        <authorList>
            <person name="de Groot N.N."/>
        </authorList>
    </citation>
    <scope>NUCLEOTIDE SEQUENCE [LARGE SCALE GENOMIC DNA]</scope>
    <source>
        <strain evidence="4 5">DSM 26656</strain>
    </source>
</reference>
<gene>
    <name evidence="4" type="ORF">SAMN04488115_1117</name>
</gene>
<dbReference type="Proteomes" id="UP000236743">
    <property type="component" value="Unassembled WGS sequence"/>
</dbReference>
<evidence type="ECO:0000256" key="2">
    <source>
        <dbReference type="PIRSR" id="PIRSR006386-1"/>
    </source>
</evidence>
<feature type="active site" description="Nucleophile" evidence="2">
    <location>
        <position position="13"/>
    </location>
</feature>
<dbReference type="InterPro" id="IPR044087">
    <property type="entry name" value="NahD-like"/>
</dbReference>
<dbReference type="OrthoDB" id="5244108at2"/>
<protein>
    <recommendedName>
        <fullName evidence="1">2-hydroxychromene-2-carboxylate isomerase</fullName>
        <ecNumber evidence="1">5.99.1.4</ecNumber>
    </recommendedName>
</protein>
<dbReference type="Gene3D" id="3.40.30.10">
    <property type="entry name" value="Glutaredoxin"/>
    <property type="match status" value="1"/>
</dbReference>
<name>A0A1H6CL28_9HYPH</name>
<proteinExistence type="inferred from homology"/>
<keyword evidence="1 4" id="KW-0413">Isomerase</keyword>
<dbReference type="InterPro" id="IPR014440">
    <property type="entry name" value="HCCAis_GSTk"/>
</dbReference>
<dbReference type="PANTHER" id="PTHR42943:SF2">
    <property type="entry name" value="GLUTATHIONE S-TRANSFERASE KAPPA 1"/>
    <property type="match status" value="1"/>
</dbReference>
<dbReference type="EC" id="5.99.1.4" evidence="1"/>
<feature type="domain" description="DSBA-like thioredoxin" evidence="3">
    <location>
        <begin position="8"/>
        <end position="186"/>
    </location>
</feature>
<evidence type="ECO:0000256" key="1">
    <source>
        <dbReference type="PIRNR" id="PIRNR006386"/>
    </source>
</evidence>
<dbReference type="GO" id="GO:0006749">
    <property type="term" value="P:glutathione metabolic process"/>
    <property type="evidence" value="ECO:0007669"/>
    <property type="project" value="TreeGrafter"/>
</dbReference>
<dbReference type="PANTHER" id="PTHR42943">
    <property type="entry name" value="GLUTATHIONE S-TRANSFERASE KAPPA"/>
    <property type="match status" value="1"/>
</dbReference>
<evidence type="ECO:0000313" key="4">
    <source>
        <dbReference type="EMBL" id="SEG73691.1"/>
    </source>
</evidence>
<keyword evidence="5" id="KW-1185">Reference proteome</keyword>
<evidence type="ECO:0000313" key="5">
    <source>
        <dbReference type="Proteomes" id="UP000236743"/>
    </source>
</evidence>
<dbReference type="AlphaFoldDB" id="A0A1H6CL28"/>
<dbReference type="GO" id="GO:1901170">
    <property type="term" value="P:naphthalene catabolic process"/>
    <property type="evidence" value="ECO:0007669"/>
    <property type="project" value="InterPro"/>
</dbReference>
<dbReference type="GO" id="GO:0018845">
    <property type="term" value="F:2-hydroxychromene-2-carboxylate isomerase activity"/>
    <property type="evidence" value="ECO:0007669"/>
    <property type="project" value="UniProtKB-UniRule"/>
</dbReference>
<dbReference type="InterPro" id="IPR036249">
    <property type="entry name" value="Thioredoxin-like_sf"/>
</dbReference>
<evidence type="ECO:0000259" key="3">
    <source>
        <dbReference type="Pfam" id="PF01323"/>
    </source>
</evidence>
<comment type="catalytic activity">
    <reaction evidence="1">
        <text>2-hydroxychromene-2-carboxylate = (3E)-4-(2-hydroxyphenyl)-2-oxobut-3-enoate</text>
        <dbReference type="Rhea" id="RHEA:27401"/>
        <dbReference type="ChEBI" id="CHEBI:59350"/>
        <dbReference type="ChEBI" id="CHEBI:59353"/>
        <dbReference type="EC" id="5.99.1.4"/>
    </reaction>
</comment>
<dbReference type="SUPFAM" id="SSF52833">
    <property type="entry name" value="Thioredoxin-like"/>
    <property type="match status" value="1"/>
</dbReference>
<accession>A0A1H6CL28</accession>
<organism evidence="4 5">
    <name type="scientific">Bosea lathyri</name>
    <dbReference type="NCBI Taxonomy" id="1036778"/>
    <lineage>
        <taxon>Bacteria</taxon>
        <taxon>Pseudomonadati</taxon>
        <taxon>Pseudomonadota</taxon>
        <taxon>Alphaproteobacteria</taxon>
        <taxon>Hyphomicrobiales</taxon>
        <taxon>Boseaceae</taxon>
        <taxon>Bosea</taxon>
    </lineage>
</organism>
<comment type="similarity">
    <text evidence="1">Belongs to the GST superfamily. NadH family.</text>
</comment>
<dbReference type="RefSeq" id="WP_160115874.1">
    <property type="nucleotide sequence ID" value="NZ_FNUY01000011.1"/>
</dbReference>
<dbReference type="PIRSF" id="PIRSF006386">
    <property type="entry name" value="HCCAis_GSTk"/>
    <property type="match status" value="1"/>
</dbReference>
<sequence length="212" mass="22719">MTTPAIWYFDIISPFAHIALARLEAIRARRAVLLRPIVFGAVLKHWGQLGPAEIAPKRVHTYRLATHAAAALGVPFRFPPSHPFNPLAMLRLLTALEGNPTAVREAFHLVWGEGHDANDPQVLARVAAAAGDPAALDRIGEQAVKDRLRNATEEAVAAGIFGVPSLLIDGEIFWGVDAMAMAGDYLAAPAAFLSGEIARVSDLPVGLERARS</sequence>
<dbReference type="CDD" id="cd03022">
    <property type="entry name" value="DsbA_HCCA_Iso"/>
    <property type="match status" value="1"/>
</dbReference>
<dbReference type="InterPro" id="IPR051924">
    <property type="entry name" value="GST_Kappa/NadH"/>
</dbReference>
<dbReference type="InterPro" id="IPR001853">
    <property type="entry name" value="DSBA-like_thioredoxin_dom"/>
</dbReference>
<dbReference type="GO" id="GO:0004602">
    <property type="term" value="F:glutathione peroxidase activity"/>
    <property type="evidence" value="ECO:0007669"/>
    <property type="project" value="TreeGrafter"/>
</dbReference>
<dbReference type="GO" id="GO:0004364">
    <property type="term" value="F:glutathione transferase activity"/>
    <property type="evidence" value="ECO:0007669"/>
    <property type="project" value="TreeGrafter"/>
</dbReference>
<dbReference type="EMBL" id="FNUY01000011">
    <property type="protein sequence ID" value="SEG73691.1"/>
    <property type="molecule type" value="Genomic_DNA"/>
</dbReference>
<dbReference type="Pfam" id="PF01323">
    <property type="entry name" value="DSBA"/>
    <property type="match status" value="1"/>
</dbReference>